<evidence type="ECO:0000256" key="7">
    <source>
        <dbReference type="ARBA" id="ARBA00022807"/>
    </source>
</evidence>
<evidence type="ECO:0000256" key="1">
    <source>
        <dbReference type="ARBA" id="ARBA00000707"/>
    </source>
</evidence>
<dbReference type="Pfam" id="PF00443">
    <property type="entry name" value="UCH"/>
    <property type="match status" value="1"/>
</dbReference>
<sequence>MHRGRKVLEAEKNLREHSEANNSPVFSEWMGVDRCSQTRKEASGGAHVSGGMPSYSHGGSGAHFGVVDNAAEVPSLPRKRRHSSDAMMHREQQRGEWGYNSRPKERSGNGSSLLSRGDSSVLQPVSVSKGGALFYSSNGRMSRRDEQGSESSSDCDADINPSRHISSSNNPTNNYFMGYSCSDVPHRDGGYGEKRQPRWTSRDASSHINRTDALSYNRNVADYGMREEDSPIRRHDYESPTGIYAHGFPHKGSHNDGYLRSGNDEGDLEGHTSEDEERHMGHAWGKSKRRLEAGWGPGRYDDDADVYDGRALVNVPQQYSSHYYTTDSRQSRHKSAALHSYSSHTNNSLEKEVYTNRYHHHHIRDAQCSNYFADKQHLRTPTPLWARKHNNSSRYKYDPAAFAQTNVRPKNRDSDGYPAVGPGSYRESLLAHHILPRHPHRYSMLGNIRGPCEHSGFINPDNDCYACSVLTLLLRSPVFSNALLAAPIATNTDVPISTRTVSSPNADICQVFRDVENTAGFIEPVRQEANTSSLHHVLQNFARVLERPQEIISGIDMRPLHHLFGNNFFAGDQEDAHEFFLAIIDKLTEESKTMLKAIEKSKELDETDAARLKSKYGSISEGVGKEEENASEENDVDSSRIWVSNLITGKLLSIIRCGNVNCGHEIATVDPFVNLSLTLLKEEEAGDESSQQCSPQVAVTQSDVDAGAACASATTPTDILGASTATPRVVHDLKSLLKFNFRFSALESYVCDACGSSKNQLQGVCLLGSLPSLLVVQVKRFTTQFSKELGAVVSKDTSEVFVNRKIVLYALDEDHYSSTEKKLKPEVCSAERSAQQQASGETMDEVKTSVKVIRCLYMLRGTVLHLGGTLNAGHYTTEFSKEKNDVKVEKGDKDEGQHDETGNSQGQAMDSAGVKVLRTNTEATPRAWFMADDARVLPLPEDHSSREGGRSSTCYLLLYERVEEESVSCHVWNVLPQSR</sequence>
<evidence type="ECO:0000313" key="10">
    <source>
        <dbReference type="EMBL" id="CCC90516.1"/>
    </source>
</evidence>
<accession>G0UMV7</accession>
<feature type="region of interest" description="Disordered" evidence="8">
    <location>
        <begin position="883"/>
        <end position="912"/>
    </location>
</feature>
<keyword evidence="5" id="KW-0833">Ubl conjugation pathway</keyword>
<comment type="catalytic activity">
    <reaction evidence="1">
        <text>Thiol-dependent hydrolysis of ester, thioester, amide, peptide and isopeptide bonds formed by the C-terminal Gly of ubiquitin (a 76-residue protein attached to proteins as an intracellular targeting signal).</text>
        <dbReference type="EC" id="3.4.19.12"/>
    </reaction>
</comment>
<keyword evidence="6 10" id="KW-0378">Hydrolase</keyword>
<gene>
    <name evidence="10" type="ORF">TCIL3000_5_2250</name>
</gene>
<evidence type="ECO:0000256" key="6">
    <source>
        <dbReference type="ARBA" id="ARBA00022801"/>
    </source>
</evidence>
<proteinExistence type="inferred from homology"/>
<evidence type="ECO:0000256" key="4">
    <source>
        <dbReference type="ARBA" id="ARBA00022670"/>
    </source>
</evidence>
<dbReference type="SUPFAM" id="SSF54001">
    <property type="entry name" value="Cysteine proteinases"/>
    <property type="match status" value="1"/>
</dbReference>
<dbReference type="InterPro" id="IPR018200">
    <property type="entry name" value="USP_CS"/>
</dbReference>
<dbReference type="InterPro" id="IPR028889">
    <property type="entry name" value="USP"/>
</dbReference>
<feature type="domain" description="USP" evidence="9">
    <location>
        <begin position="455"/>
        <end position="962"/>
    </location>
</feature>
<feature type="compositionally biased region" description="Basic and acidic residues" evidence="8">
    <location>
        <begin position="268"/>
        <end position="280"/>
    </location>
</feature>
<dbReference type="PROSITE" id="PS50235">
    <property type="entry name" value="USP_3"/>
    <property type="match status" value="1"/>
</dbReference>
<feature type="region of interest" description="Disordered" evidence="8">
    <location>
        <begin position="187"/>
        <end position="206"/>
    </location>
</feature>
<name>G0UMV7_TRYCI</name>
<dbReference type="PROSITE" id="PS00973">
    <property type="entry name" value="USP_2"/>
    <property type="match status" value="1"/>
</dbReference>
<dbReference type="GO" id="GO:0005829">
    <property type="term" value="C:cytosol"/>
    <property type="evidence" value="ECO:0007669"/>
    <property type="project" value="TreeGrafter"/>
</dbReference>
<dbReference type="InterPro" id="IPR001394">
    <property type="entry name" value="Peptidase_C19_UCH"/>
</dbReference>
<dbReference type="InterPro" id="IPR038765">
    <property type="entry name" value="Papain-like_cys_pep_sf"/>
</dbReference>
<evidence type="ECO:0000259" key="9">
    <source>
        <dbReference type="PROSITE" id="PS50235"/>
    </source>
</evidence>
<feature type="compositionally biased region" description="Basic and acidic residues" evidence="8">
    <location>
        <begin position="187"/>
        <end position="205"/>
    </location>
</feature>
<dbReference type="GO" id="GO:0005634">
    <property type="term" value="C:nucleus"/>
    <property type="evidence" value="ECO:0007669"/>
    <property type="project" value="TreeGrafter"/>
</dbReference>
<feature type="compositionally biased region" description="Low complexity" evidence="8">
    <location>
        <begin position="108"/>
        <end position="122"/>
    </location>
</feature>
<dbReference type="PANTHER" id="PTHR24006">
    <property type="entry name" value="UBIQUITIN CARBOXYL-TERMINAL HYDROLASE"/>
    <property type="match status" value="1"/>
</dbReference>
<dbReference type="PANTHER" id="PTHR24006:SF758">
    <property type="entry name" value="UBIQUITIN CARBOXYL-TERMINAL HYDROLASE 36"/>
    <property type="match status" value="1"/>
</dbReference>
<feature type="compositionally biased region" description="Basic and acidic residues" evidence="8">
    <location>
        <begin position="1"/>
        <end position="19"/>
    </location>
</feature>
<evidence type="ECO:0000256" key="3">
    <source>
        <dbReference type="ARBA" id="ARBA00012759"/>
    </source>
</evidence>
<evidence type="ECO:0000256" key="2">
    <source>
        <dbReference type="ARBA" id="ARBA00009085"/>
    </source>
</evidence>
<dbReference type="InterPro" id="IPR050164">
    <property type="entry name" value="Peptidase_C19"/>
</dbReference>
<dbReference type="GO" id="GO:0006508">
    <property type="term" value="P:proteolysis"/>
    <property type="evidence" value="ECO:0007669"/>
    <property type="project" value="UniProtKB-KW"/>
</dbReference>
<feature type="compositionally biased region" description="Polar residues" evidence="8">
    <location>
        <begin position="163"/>
        <end position="175"/>
    </location>
</feature>
<protein>
    <recommendedName>
        <fullName evidence="3">ubiquitinyl hydrolase 1</fullName>
        <ecNumber evidence="3">3.4.19.12</ecNumber>
    </recommendedName>
</protein>
<evidence type="ECO:0000256" key="5">
    <source>
        <dbReference type="ARBA" id="ARBA00022786"/>
    </source>
</evidence>
<dbReference type="GO" id="GO:0016579">
    <property type="term" value="P:protein deubiquitination"/>
    <property type="evidence" value="ECO:0007669"/>
    <property type="project" value="InterPro"/>
</dbReference>
<keyword evidence="4" id="KW-0645">Protease</keyword>
<feature type="region of interest" description="Disordered" evidence="8">
    <location>
        <begin position="1"/>
        <end position="20"/>
    </location>
</feature>
<feature type="compositionally biased region" description="Basic and acidic residues" evidence="8">
    <location>
        <begin position="83"/>
        <end position="94"/>
    </location>
</feature>
<evidence type="ECO:0000256" key="8">
    <source>
        <dbReference type="SAM" id="MobiDB-lite"/>
    </source>
</evidence>
<feature type="region of interest" description="Disordered" evidence="8">
    <location>
        <begin position="254"/>
        <end position="286"/>
    </location>
</feature>
<dbReference type="EMBL" id="HE575318">
    <property type="protein sequence ID" value="CCC90516.1"/>
    <property type="molecule type" value="Genomic_DNA"/>
</dbReference>
<dbReference type="AlphaFoldDB" id="G0UMV7"/>
<reference evidence="10" key="1">
    <citation type="journal article" date="2012" name="Proc. Natl. Acad. Sci. U.S.A.">
        <title>Antigenic diversity is generated by distinct evolutionary mechanisms in African trypanosome species.</title>
        <authorList>
            <person name="Jackson A.P."/>
            <person name="Berry A."/>
            <person name="Aslett M."/>
            <person name="Allison H.C."/>
            <person name="Burton P."/>
            <person name="Vavrova-Anderson J."/>
            <person name="Brown R."/>
            <person name="Browne H."/>
            <person name="Corton N."/>
            <person name="Hauser H."/>
            <person name="Gamble J."/>
            <person name="Gilderthorp R."/>
            <person name="Marcello L."/>
            <person name="McQuillan J."/>
            <person name="Otto T.D."/>
            <person name="Quail M.A."/>
            <person name="Sanders M.J."/>
            <person name="van Tonder A."/>
            <person name="Ginger M.L."/>
            <person name="Field M.C."/>
            <person name="Barry J.D."/>
            <person name="Hertz-Fowler C."/>
            <person name="Berriman M."/>
        </authorList>
    </citation>
    <scope>NUCLEOTIDE SEQUENCE</scope>
    <source>
        <strain evidence="10">IL3000</strain>
    </source>
</reference>
<comment type="similarity">
    <text evidence="2">Belongs to the peptidase C19 family.</text>
</comment>
<dbReference type="Gene3D" id="3.90.70.10">
    <property type="entry name" value="Cysteine proteinases"/>
    <property type="match status" value="1"/>
</dbReference>
<dbReference type="GO" id="GO:0004843">
    <property type="term" value="F:cysteine-type deubiquitinase activity"/>
    <property type="evidence" value="ECO:0007669"/>
    <property type="project" value="UniProtKB-EC"/>
</dbReference>
<feature type="compositionally biased region" description="Basic and acidic residues" evidence="8">
    <location>
        <begin position="883"/>
        <end position="901"/>
    </location>
</feature>
<dbReference type="VEuPathDB" id="TriTrypDB:TcIL3000_5_2250"/>
<dbReference type="EC" id="3.4.19.12" evidence="3"/>
<organism evidence="10">
    <name type="scientific">Trypanosoma congolense (strain IL3000)</name>
    <dbReference type="NCBI Taxonomy" id="1068625"/>
    <lineage>
        <taxon>Eukaryota</taxon>
        <taxon>Discoba</taxon>
        <taxon>Euglenozoa</taxon>
        <taxon>Kinetoplastea</taxon>
        <taxon>Metakinetoplastina</taxon>
        <taxon>Trypanosomatida</taxon>
        <taxon>Trypanosomatidae</taxon>
        <taxon>Trypanosoma</taxon>
        <taxon>Nannomonas</taxon>
    </lineage>
</organism>
<dbReference type="CDD" id="cd02257">
    <property type="entry name" value="Peptidase_C19"/>
    <property type="match status" value="1"/>
</dbReference>
<keyword evidence="7" id="KW-0788">Thiol protease</keyword>
<feature type="region of interest" description="Disordered" evidence="8">
    <location>
        <begin position="72"/>
        <end position="175"/>
    </location>
</feature>